<dbReference type="GO" id="GO:0016020">
    <property type="term" value="C:membrane"/>
    <property type="evidence" value="ECO:0007669"/>
    <property type="project" value="UniProtKB-SubCell"/>
</dbReference>
<feature type="transmembrane region" description="Helical" evidence="6">
    <location>
        <begin position="254"/>
        <end position="276"/>
    </location>
</feature>
<dbReference type="OrthoDB" id="3934549at2759"/>
<sequence>MTMTESSQIGGMPHEFWTGSRVSVLIGAQSLFIFLTIISILLRFYARVFSRSHLWWDDWLALATVPFALVPPVLDIVSKFNGLGKYRKVSLKTTSGKVETYSFKLYILLLFYNAGLALFKYSFLAFYIRVFPVINWVRRFCYTLAVIITIWVLANSFALIFRCTPVSASWNPNEATTCIDLRHIYLSQSIPTICFDIAILFLPIRLVCNAGLRRADRLGVIAVFGFGGLVTVISITRLAVILSENTSGFSWTKIQIGILSSAEPVTGLLCCCMLTYAPLVRGLFRKVNGTSSPGETDETRMKGDQEFGAFPAEPEYVDSTPFGSRAGTPIERACWVEHEPSRNSSRLSILELIDFGYGAREDDRKRGEHSREASLGGIQVTQEIVVQR</sequence>
<keyword evidence="4 6" id="KW-0472">Membrane</keyword>
<reference evidence="8" key="1">
    <citation type="journal article" date="2020" name="Stud. Mycol.">
        <title>101 Dothideomycetes genomes: a test case for predicting lifestyles and emergence of pathogens.</title>
        <authorList>
            <person name="Haridas S."/>
            <person name="Albert R."/>
            <person name="Binder M."/>
            <person name="Bloem J."/>
            <person name="Labutti K."/>
            <person name="Salamov A."/>
            <person name="Andreopoulos B."/>
            <person name="Baker S."/>
            <person name="Barry K."/>
            <person name="Bills G."/>
            <person name="Bluhm B."/>
            <person name="Cannon C."/>
            <person name="Castanera R."/>
            <person name="Culley D."/>
            <person name="Daum C."/>
            <person name="Ezra D."/>
            <person name="Gonzalez J."/>
            <person name="Henrissat B."/>
            <person name="Kuo A."/>
            <person name="Liang C."/>
            <person name="Lipzen A."/>
            <person name="Lutzoni F."/>
            <person name="Magnuson J."/>
            <person name="Mondo S."/>
            <person name="Nolan M."/>
            <person name="Ohm R."/>
            <person name="Pangilinan J."/>
            <person name="Park H.-J."/>
            <person name="Ramirez L."/>
            <person name="Alfaro M."/>
            <person name="Sun H."/>
            <person name="Tritt A."/>
            <person name="Yoshinaga Y."/>
            <person name="Zwiers L.-H."/>
            <person name="Turgeon B."/>
            <person name="Goodwin S."/>
            <person name="Spatafora J."/>
            <person name="Crous P."/>
            <person name="Grigoriev I."/>
        </authorList>
    </citation>
    <scope>NUCLEOTIDE SEQUENCE</scope>
    <source>
        <strain evidence="8">CBS 207.26</strain>
    </source>
</reference>
<evidence type="ECO:0000256" key="3">
    <source>
        <dbReference type="ARBA" id="ARBA00022989"/>
    </source>
</evidence>
<comment type="similarity">
    <text evidence="5">Belongs to the SAT4 family.</text>
</comment>
<accession>A0A6A6DEJ9</accession>
<evidence type="ECO:0000256" key="5">
    <source>
        <dbReference type="ARBA" id="ARBA00038359"/>
    </source>
</evidence>
<feature type="transmembrane region" description="Helical" evidence="6">
    <location>
        <begin position="220"/>
        <end position="242"/>
    </location>
</feature>
<dbReference type="AlphaFoldDB" id="A0A6A6DEJ9"/>
<evidence type="ECO:0000256" key="2">
    <source>
        <dbReference type="ARBA" id="ARBA00022692"/>
    </source>
</evidence>
<keyword evidence="3 6" id="KW-1133">Transmembrane helix</keyword>
<dbReference type="PANTHER" id="PTHR33048">
    <property type="entry name" value="PTH11-LIKE INTEGRAL MEMBRANE PROTEIN (AFU_ORTHOLOGUE AFUA_5G11245)"/>
    <property type="match status" value="1"/>
</dbReference>
<evidence type="ECO:0000313" key="9">
    <source>
        <dbReference type="Proteomes" id="UP000800200"/>
    </source>
</evidence>
<feature type="transmembrane region" description="Helical" evidence="6">
    <location>
        <begin position="140"/>
        <end position="161"/>
    </location>
</feature>
<feature type="transmembrane region" description="Helical" evidence="6">
    <location>
        <begin position="190"/>
        <end position="208"/>
    </location>
</feature>
<feature type="transmembrane region" description="Helical" evidence="6">
    <location>
        <begin position="22"/>
        <end position="42"/>
    </location>
</feature>
<feature type="transmembrane region" description="Helical" evidence="6">
    <location>
        <begin position="54"/>
        <end position="74"/>
    </location>
</feature>
<evidence type="ECO:0000256" key="1">
    <source>
        <dbReference type="ARBA" id="ARBA00004141"/>
    </source>
</evidence>
<feature type="transmembrane region" description="Helical" evidence="6">
    <location>
        <begin position="105"/>
        <end position="128"/>
    </location>
</feature>
<comment type="subcellular location">
    <subcellularLocation>
        <location evidence="1">Membrane</location>
        <topology evidence="1">Multi-pass membrane protein</topology>
    </subcellularLocation>
</comment>
<dbReference type="Pfam" id="PF20684">
    <property type="entry name" value="Fung_rhodopsin"/>
    <property type="match status" value="1"/>
</dbReference>
<keyword evidence="9" id="KW-1185">Reference proteome</keyword>
<evidence type="ECO:0000256" key="6">
    <source>
        <dbReference type="SAM" id="Phobius"/>
    </source>
</evidence>
<dbReference type="PANTHER" id="PTHR33048:SF47">
    <property type="entry name" value="INTEGRAL MEMBRANE PROTEIN-RELATED"/>
    <property type="match status" value="1"/>
</dbReference>
<keyword evidence="2 6" id="KW-0812">Transmembrane</keyword>
<gene>
    <name evidence="8" type="ORF">K469DRAFT_357641</name>
</gene>
<feature type="domain" description="Rhodopsin" evidence="7">
    <location>
        <begin position="42"/>
        <end position="281"/>
    </location>
</feature>
<dbReference type="InterPro" id="IPR052337">
    <property type="entry name" value="SAT4-like"/>
</dbReference>
<organism evidence="8 9">
    <name type="scientific">Zopfia rhizophila CBS 207.26</name>
    <dbReference type="NCBI Taxonomy" id="1314779"/>
    <lineage>
        <taxon>Eukaryota</taxon>
        <taxon>Fungi</taxon>
        <taxon>Dikarya</taxon>
        <taxon>Ascomycota</taxon>
        <taxon>Pezizomycotina</taxon>
        <taxon>Dothideomycetes</taxon>
        <taxon>Dothideomycetes incertae sedis</taxon>
        <taxon>Zopfiaceae</taxon>
        <taxon>Zopfia</taxon>
    </lineage>
</organism>
<evidence type="ECO:0000259" key="7">
    <source>
        <dbReference type="Pfam" id="PF20684"/>
    </source>
</evidence>
<evidence type="ECO:0000313" key="8">
    <source>
        <dbReference type="EMBL" id="KAF2177433.1"/>
    </source>
</evidence>
<dbReference type="InterPro" id="IPR049326">
    <property type="entry name" value="Rhodopsin_dom_fungi"/>
</dbReference>
<dbReference type="Proteomes" id="UP000800200">
    <property type="component" value="Unassembled WGS sequence"/>
</dbReference>
<protein>
    <recommendedName>
        <fullName evidence="7">Rhodopsin domain-containing protein</fullName>
    </recommendedName>
</protein>
<evidence type="ECO:0000256" key="4">
    <source>
        <dbReference type="ARBA" id="ARBA00023136"/>
    </source>
</evidence>
<dbReference type="EMBL" id="ML994688">
    <property type="protein sequence ID" value="KAF2177433.1"/>
    <property type="molecule type" value="Genomic_DNA"/>
</dbReference>
<proteinExistence type="inferred from homology"/>
<name>A0A6A6DEJ9_9PEZI</name>